<accession>A0A0V1CBC1</accession>
<evidence type="ECO:0000313" key="2">
    <source>
        <dbReference type="Proteomes" id="UP000054653"/>
    </source>
</evidence>
<gene>
    <name evidence="1" type="ORF">T03_4739</name>
</gene>
<name>A0A0V1CBC1_TRIBR</name>
<dbReference type="OrthoDB" id="5925042at2759"/>
<protein>
    <submittedName>
        <fullName evidence="1">Uncharacterized protein</fullName>
    </submittedName>
</protein>
<dbReference type="AlphaFoldDB" id="A0A0V1CBC1"/>
<evidence type="ECO:0000313" key="1">
    <source>
        <dbReference type="EMBL" id="KRY46549.1"/>
    </source>
</evidence>
<sequence length="398" mass="45319">MTNNNKHKATLACRHTPTLNHVQYDFVCHVRWLCCIRPITITNLNVLSGIAERDNGDLITYILYKWSRDFRKPAYKAGKRAKRERTNGILLMCLMSSCKGIDIWLEIGEFQAQVSTHFQVVSVDSSEKYKLLLQNSSRRNKLLRWDFIVHIRSRSSSIPIRPLSLYRPLRESHRPRGIPDYLVGRIQVHCVCNTARRAYESLTRIAGIPIPGRRQCEMRRFSWLVKAKSNSRCRILINSRAMSVEFSAYQGLTGPLGITDPGVNGMASIESTDNRVTTAPEIPRSFRLTRQQFLNTADSRDRNSCNLCQAFISPSSRITNTIGGTYHTDYAGIRQIPPKGILASLLKLLKAAQFAQSVLVFVRQQRPEFLQALSIHDKRCIPHLVHLHSWESSAGNSC</sequence>
<keyword evidence="2" id="KW-1185">Reference proteome</keyword>
<dbReference type="Proteomes" id="UP000054653">
    <property type="component" value="Unassembled WGS sequence"/>
</dbReference>
<proteinExistence type="predicted"/>
<organism evidence="1 2">
    <name type="scientific">Trichinella britovi</name>
    <name type="common">Parasitic roundworm</name>
    <dbReference type="NCBI Taxonomy" id="45882"/>
    <lineage>
        <taxon>Eukaryota</taxon>
        <taxon>Metazoa</taxon>
        <taxon>Ecdysozoa</taxon>
        <taxon>Nematoda</taxon>
        <taxon>Enoplea</taxon>
        <taxon>Dorylaimia</taxon>
        <taxon>Trichinellida</taxon>
        <taxon>Trichinellidae</taxon>
        <taxon>Trichinella</taxon>
    </lineage>
</organism>
<dbReference type="EMBL" id="JYDI01000282">
    <property type="protein sequence ID" value="KRY46549.1"/>
    <property type="molecule type" value="Genomic_DNA"/>
</dbReference>
<reference evidence="1 2" key="1">
    <citation type="submission" date="2015-01" db="EMBL/GenBank/DDBJ databases">
        <title>Evolution of Trichinella species and genotypes.</title>
        <authorList>
            <person name="Korhonen P.K."/>
            <person name="Edoardo P."/>
            <person name="Giuseppe L.R."/>
            <person name="Gasser R.B."/>
        </authorList>
    </citation>
    <scope>NUCLEOTIDE SEQUENCE [LARGE SCALE GENOMIC DNA]</scope>
    <source>
        <strain evidence="1">ISS120</strain>
    </source>
</reference>
<comment type="caution">
    <text evidence="1">The sequence shown here is derived from an EMBL/GenBank/DDBJ whole genome shotgun (WGS) entry which is preliminary data.</text>
</comment>